<feature type="transmembrane region" description="Helical" evidence="8">
    <location>
        <begin position="561"/>
        <end position="578"/>
    </location>
</feature>
<feature type="transmembrane region" description="Helical" evidence="8">
    <location>
        <begin position="648"/>
        <end position="664"/>
    </location>
</feature>
<keyword evidence="8" id="KW-1133">Transmembrane helix</keyword>
<feature type="compositionally biased region" description="Polar residues" evidence="7">
    <location>
        <begin position="251"/>
        <end position="264"/>
    </location>
</feature>
<feature type="compositionally biased region" description="Polar residues" evidence="7">
    <location>
        <begin position="77"/>
        <end position="92"/>
    </location>
</feature>
<dbReference type="SMART" id="SM00448">
    <property type="entry name" value="REC"/>
    <property type="match status" value="1"/>
</dbReference>
<feature type="domain" description="Histidine kinase" evidence="9">
    <location>
        <begin position="706"/>
        <end position="980"/>
    </location>
</feature>
<dbReference type="EMBL" id="JABELV010000026">
    <property type="protein sequence ID" value="KAG7562770.1"/>
    <property type="molecule type" value="Genomic_DNA"/>
</dbReference>
<evidence type="ECO:0000256" key="7">
    <source>
        <dbReference type="SAM" id="MobiDB-lite"/>
    </source>
</evidence>
<keyword evidence="12" id="KW-1185">Reference proteome</keyword>
<feature type="region of interest" description="Disordered" evidence="7">
    <location>
        <begin position="1"/>
        <end position="57"/>
    </location>
</feature>
<dbReference type="EC" id="2.7.13.3" evidence="2"/>
<evidence type="ECO:0000256" key="6">
    <source>
        <dbReference type="PROSITE-ProRule" id="PRU00169"/>
    </source>
</evidence>
<dbReference type="Gene3D" id="3.30.565.10">
    <property type="entry name" value="Histidine kinase-like ATPase, C-terminal domain"/>
    <property type="match status" value="1"/>
</dbReference>
<dbReference type="SUPFAM" id="SSF55874">
    <property type="entry name" value="ATPase domain of HSP90 chaperone/DNA topoisomerase II/histidine kinase"/>
    <property type="match status" value="1"/>
</dbReference>
<dbReference type="InterPro" id="IPR001789">
    <property type="entry name" value="Sig_transdc_resp-reg_receiver"/>
</dbReference>
<dbReference type="Pfam" id="PF00512">
    <property type="entry name" value="HisKA"/>
    <property type="match status" value="1"/>
</dbReference>
<dbReference type="OrthoDB" id="60033at2759"/>
<feature type="region of interest" description="Disordered" evidence="7">
    <location>
        <begin position="245"/>
        <end position="268"/>
    </location>
</feature>
<dbReference type="Proteomes" id="UP000812966">
    <property type="component" value="Unassembled WGS sequence"/>
</dbReference>
<feature type="compositionally biased region" description="Polar residues" evidence="7">
    <location>
        <begin position="322"/>
        <end position="338"/>
    </location>
</feature>
<feature type="modified residue" description="4-aspartylphosphate" evidence="6">
    <location>
        <position position="1216"/>
    </location>
</feature>
<dbReference type="InterPro" id="IPR003594">
    <property type="entry name" value="HATPase_dom"/>
</dbReference>
<feature type="compositionally biased region" description="Basic and acidic residues" evidence="7">
    <location>
        <begin position="150"/>
        <end position="164"/>
    </location>
</feature>
<keyword evidence="8" id="KW-0472">Membrane</keyword>
<dbReference type="InterPro" id="IPR036097">
    <property type="entry name" value="HisK_dim/P_sf"/>
</dbReference>
<reference evidence="11" key="1">
    <citation type="submission" date="2020-04" db="EMBL/GenBank/DDBJ databases">
        <title>Analysis of mating type loci in Filobasidium floriforme.</title>
        <authorList>
            <person name="Nowrousian M."/>
        </authorList>
    </citation>
    <scope>NUCLEOTIDE SEQUENCE</scope>
    <source>
        <strain evidence="11">CBS 6242</strain>
    </source>
</reference>
<name>A0A8K0JNX0_9TREE</name>
<feature type="transmembrane region" description="Helical" evidence="8">
    <location>
        <begin position="622"/>
        <end position="642"/>
    </location>
</feature>
<dbReference type="CDD" id="cd17546">
    <property type="entry name" value="REC_hyHK_CKI1_RcsC-like"/>
    <property type="match status" value="1"/>
</dbReference>
<dbReference type="Gene3D" id="1.10.287.130">
    <property type="match status" value="1"/>
</dbReference>
<organism evidence="11 12">
    <name type="scientific">Filobasidium floriforme</name>
    <dbReference type="NCBI Taxonomy" id="5210"/>
    <lineage>
        <taxon>Eukaryota</taxon>
        <taxon>Fungi</taxon>
        <taxon>Dikarya</taxon>
        <taxon>Basidiomycota</taxon>
        <taxon>Agaricomycotina</taxon>
        <taxon>Tremellomycetes</taxon>
        <taxon>Filobasidiales</taxon>
        <taxon>Filobasidiaceae</taxon>
        <taxon>Filobasidium</taxon>
    </lineage>
</organism>
<evidence type="ECO:0000256" key="5">
    <source>
        <dbReference type="ARBA" id="ARBA00022777"/>
    </source>
</evidence>
<feature type="compositionally biased region" description="Polar residues" evidence="7">
    <location>
        <begin position="1046"/>
        <end position="1057"/>
    </location>
</feature>
<dbReference type="Pfam" id="PF02518">
    <property type="entry name" value="HATPase_c"/>
    <property type="match status" value="1"/>
</dbReference>
<feature type="transmembrane region" description="Helical" evidence="8">
    <location>
        <begin position="501"/>
        <end position="521"/>
    </location>
</feature>
<feature type="region of interest" description="Disordered" evidence="7">
    <location>
        <begin position="288"/>
        <end position="353"/>
    </location>
</feature>
<dbReference type="PANTHER" id="PTHR43047:SF66">
    <property type="entry name" value="HISKA"/>
    <property type="match status" value="1"/>
</dbReference>
<evidence type="ECO:0000313" key="11">
    <source>
        <dbReference type="EMBL" id="KAG7562770.1"/>
    </source>
</evidence>
<gene>
    <name evidence="11" type="ORF">FFLO_01831</name>
</gene>
<feature type="compositionally biased region" description="Low complexity" evidence="7">
    <location>
        <begin position="383"/>
        <end position="399"/>
    </location>
</feature>
<feature type="region of interest" description="Disordered" evidence="7">
    <location>
        <begin position="375"/>
        <end position="449"/>
    </location>
</feature>
<proteinExistence type="predicted"/>
<dbReference type="GO" id="GO:0005886">
    <property type="term" value="C:plasma membrane"/>
    <property type="evidence" value="ECO:0007669"/>
    <property type="project" value="TreeGrafter"/>
</dbReference>
<evidence type="ECO:0000256" key="4">
    <source>
        <dbReference type="ARBA" id="ARBA00022679"/>
    </source>
</evidence>
<dbReference type="PROSITE" id="PS50109">
    <property type="entry name" value="HIS_KIN"/>
    <property type="match status" value="1"/>
</dbReference>
<dbReference type="InterPro" id="IPR005467">
    <property type="entry name" value="His_kinase_dom"/>
</dbReference>
<feature type="compositionally biased region" description="Low complexity" evidence="7">
    <location>
        <begin position="39"/>
        <end position="57"/>
    </location>
</feature>
<accession>A0A8K0JNX0</accession>
<feature type="region of interest" description="Disordered" evidence="7">
    <location>
        <begin position="1020"/>
        <end position="1063"/>
    </location>
</feature>
<keyword evidence="3 6" id="KW-0597">Phosphoprotein</keyword>
<dbReference type="SMART" id="SM00387">
    <property type="entry name" value="HATPase_c"/>
    <property type="match status" value="1"/>
</dbReference>
<keyword evidence="4" id="KW-0808">Transferase</keyword>
<dbReference type="Pfam" id="PF00072">
    <property type="entry name" value="Response_reg"/>
    <property type="match status" value="1"/>
</dbReference>
<dbReference type="PROSITE" id="PS50110">
    <property type="entry name" value="RESPONSE_REGULATORY"/>
    <property type="match status" value="1"/>
</dbReference>
<evidence type="ECO:0000256" key="3">
    <source>
        <dbReference type="ARBA" id="ARBA00022553"/>
    </source>
</evidence>
<dbReference type="InterPro" id="IPR036890">
    <property type="entry name" value="HATPase_C_sf"/>
</dbReference>
<dbReference type="InterPro" id="IPR011006">
    <property type="entry name" value="CheY-like_superfamily"/>
</dbReference>
<keyword evidence="8" id="KW-0812">Transmembrane</keyword>
<evidence type="ECO:0000313" key="12">
    <source>
        <dbReference type="Proteomes" id="UP000812966"/>
    </source>
</evidence>
<feature type="region of interest" description="Disordered" evidence="7">
    <location>
        <begin position="69"/>
        <end position="209"/>
    </location>
</feature>
<comment type="caution">
    <text evidence="11">The sequence shown here is derived from an EMBL/GenBank/DDBJ whole genome shotgun (WGS) entry which is preliminary data.</text>
</comment>
<dbReference type="SMART" id="SM00388">
    <property type="entry name" value="HisKA"/>
    <property type="match status" value="1"/>
</dbReference>
<keyword evidence="5" id="KW-0418">Kinase</keyword>
<evidence type="ECO:0000256" key="1">
    <source>
        <dbReference type="ARBA" id="ARBA00000085"/>
    </source>
</evidence>
<dbReference type="PANTHER" id="PTHR43047">
    <property type="entry name" value="TWO-COMPONENT HISTIDINE PROTEIN KINASE"/>
    <property type="match status" value="1"/>
</dbReference>
<feature type="compositionally biased region" description="Low complexity" evidence="7">
    <location>
        <begin position="119"/>
        <end position="129"/>
    </location>
</feature>
<feature type="region of interest" description="Disordered" evidence="7">
    <location>
        <begin position="862"/>
        <end position="881"/>
    </location>
</feature>
<feature type="compositionally biased region" description="Basic and acidic residues" evidence="7">
    <location>
        <begin position="435"/>
        <end position="448"/>
    </location>
</feature>
<feature type="region of interest" description="Disordered" evidence="7">
    <location>
        <begin position="1286"/>
        <end position="1313"/>
    </location>
</feature>
<dbReference type="SUPFAM" id="SSF47384">
    <property type="entry name" value="Homodimeric domain of signal transducing histidine kinase"/>
    <property type="match status" value="1"/>
</dbReference>
<dbReference type="CDD" id="cd00082">
    <property type="entry name" value="HisKA"/>
    <property type="match status" value="1"/>
</dbReference>
<evidence type="ECO:0000256" key="2">
    <source>
        <dbReference type="ARBA" id="ARBA00012438"/>
    </source>
</evidence>
<protein>
    <recommendedName>
        <fullName evidence="2">histidine kinase</fullName>
        <ecNumber evidence="2">2.7.13.3</ecNumber>
    </recommendedName>
</protein>
<dbReference type="InterPro" id="IPR003661">
    <property type="entry name" value="HisK_dim/P_dom"/>
</dbReference>
<dbReference type="GO" id="GO:0000155">
    <property type="term" value="F:phosphorelay sensor kinase activity"/>
    <property type="evidence" value="ECO:0007669"/>
    <property type="project" value="InterPro"/>
</dbReference>
<comment type="catalytic activity">
    <reaction evidence="1">
        <text>ATP + protein L-histidine = ADP + protein N-phospho-L-histidine.</text>
        <dbReference type="EC" id="2.7.13.3"/>
    </reaction>
</comment>
<evidence type="ECO:0000259" key="9">
    <source>
        <dbReference type="PROSITE" id="PS50109"/>
    </source>
</evidence>
<dbReference type="CDD" id="cd16922">
    <property type="entry name" value="HATPase_EvgS-ArcB-TorS-like"/>
    <property type="match status" value="1"/>
</dbReference>
<feature type="domain" description="Response regulatory" evidence="10">
    <location>
        <begin position="1159"/>
        <end position="1281"/>
    </location>
</feature>
<dbReference type="Gene3D" id="3.40.50.2300">
    <property type="match status" value="1"/>
</dbReference>
<dbReference type="SUPFAM" id="SSF52172">
    <property type="entry name" value="CheY-like"/>
    <property type="match status" value="1"/>
</dbReference>
<feature type="transmembrane region" description="Helical" evidence="8">
    <location>
        <begin position="598"/>
        <end position="615"/>
    </location>
</feature>
<evidence type="ECO:0000259" key="10">
    <source>
        <dbReference type="PROSITE" id="PS50110"/>
    </source>
</evidence>
<feature type="transmembrane region" description="Helical" evidence="8">
    <location>
        <begin position="527"/>
        <end position="549"/>
    </location>
</feature>
<evidence type="ECO:0000256" key="8">
    <source>
        <dbReference type="SAM" id="Phobius"/>
    </source>
</evidence>
<sequence>MPLARRLTGGNPQHAPHDGSHHAQSSSQGPERGSEGNAGLTLPLSSPDSGLSSGKTSLDQAAVRLPFLGSAPEPISPTKSLDTTSLSQTNNLAVPKPPLPSTSSSQTVVDELETDPFRSSPKSISNSKSMNLKPTEPNAMTGAGVGAAQEKPHPGLHHDQRAVQDRPGIMRNRSAVNTHGNDNNNNISVNGSAAGLRGHDPEKGLGLGGDAGAHKGGALGAFKERFSNKNALKGSGVVPKIIGEKDFADDNPTTHTHAHNSNNRARFEKEPGSFDWTLKETWARVKQRLRNPSHPSSSSQLESALGEDSVSAMGSHRPRNPRSVTGGTSVGRSPSNCQGGYEDDEIIGSGDRGMTEPVSVVAVESDLRQFVPAAKSDNGSAANTGSVVNNNPNNNTTQYGGNGSSHRPDTDGSTTQPSWVARMAQGGSFGMGDGAGRRKNGDDGSSIRRDRRTNLIKRTWLYEMIAERAWPVVAHFCDSKFPEPSKEKSYLKEVHFTLRRGAICASLFYVISWILTAALQAKPYGPIGAYGYMLATGIFIVPLPLLVIFDLVKTRPFFYQAWLWCATWGFSIIVLIDMYDCGFYSDHRNCGKKDFLGLFYWGLSLPVLSILALGAKRSWHIFGMIVWAALVIALILVGGSPALMYRNFVNFLLFHGFLLMVSYLKEKSDRQLFSLRTQLKLQYRATQQAQISEKKANALSRRFVSYIFHEVRVPLNTALLAVQNLENEGVYDAVDKDQRDMVDGLQASLTMMEKVLNDVLSFNRMESGKFTQSRKPFDLHKSVQLVVLSHNAQAQASGLYLKAELDPEIDKLGGTFISDEMRLRQVVSNLVSNAAKFTPSGGITVTTKLLWPRLAEFTPLDENPTASHHDSITTEKTLNGDDANPFAPYQKDFVRGSNDKAIIRVEIKDTGIGLSPKDTKRGALFSPYVQTEIGRRQGGKGTGLGLALCMQIVKLMGGRMGVDSQLGVGSTFWFELALLLPPPSSHPVNLLPLPEPSRGLKDHPPVHISDKAYLHTAEAPADLEPPRPPFLQVQTPSSPGEVAETPDSQSSGDSAQTPFKPPYELLPYQKHMKAENVFDAIEEQVHTEVMHQQYPTFTPIVQSDEPSYEESETSTVFRKQSDASYAFRKGSDAQSMAGAMTPAITPMKHKTKDGLPPLHCLVVDDDNMTRKLMCRMLQKMGHQTDQAENGKLALEMVRQRHFREVTDTQYDMIFLDNQMPVMTGVECARELRSFGCPIFICGATGNALQDDQTEYLDAGADRILTKPIKQASMIEAMGEARLRVAGDTKPKGARTEQLSDELLGSSIPPPITP</sequence>
<dbReference type="InterPro" id="IPR004358">
    <property type="entry name" value="Sig_transdc_His_kin-like_C"/>
</dbReference>
<dbReference type="PRINTS" id="PR00344">
    <property type="entry name" value="BCTRLSENSOR"/>
</dbReference>
<dbReference type="GO" id="GO:0009927">
    <property type="term" value="F:histidine phosphotransfer kinase activity"/>
    <property type="evidence" value="ECO:0007669"/>
    <property type="project" value="TreeGrafter"/>
</dbReference>